<dbReference type="GeneID" id="95359747"/>
<dbReference type="InterPro" id="IPR038717">
    <property type="entry name" value="Tc1-like_DDE_dom"/>
</dbReference>
<dbReference type="OrthoDB" id="3255737at2"/>
<dbReference type="EMBL" id="ACVN02000033">
    <property type="protein sequence ID" value="ERK62213.1"/>
    <property type="molecule type" value="Genomic_DNA"/>
</dbReference>
<comment type="caution">
    <text evidence="3">The sequence shown here is derived from an EMBL/GenBank/DDBJ whole genome shotgun (WGS) entry which is preliminary data.</text>
</comment>
<dbReference type="Proteomes" id="UP000017052">
    <property type="component" value="Unassembled WGS sequence"/>
</dbReference>
<dbReference type="Pfam" id="PF13551">
    <property type="entry name" value="HTH_29"/>
    <property type="match status" value="1"/>
</dbReference>
<proteinExistence type="predicted"/>
<sequence>MQVGVTPEETAVLIRWKKRSDDHVLVRMKAEAILYASEGVSISIIAKMVERTERTVQEWLAEWRATRMCSVLTGHAGNQNAAKLTRTQKQELETILAQPPSQAGARTGFRDVPAVHDVMKILSDARYQSDPSHRLLLRLCGLSLELPDPFDEHHNEPATTRRMAEVKTQVKALLDAGWEVYTADEVRPEHEAETRRMQPPKEGSAPERSVDRRKTSQSFFSALSLINKKVKLYPIEGNQNTEQIILALERLQRETKTDRLAVVLDNARPHHAKALTGLYEPGQLLERITPIYLPPYAPDHNPVEHVRNAARSNIANIQRETPEETVGAFASYVTGRAVDYDFEHLPLRETINDFVS</sequence>
<accession>U2S995</accession>
<dbReference type="Gene3D" id="3.30.420.10">
    <property type="entry name" value="Ribonuclease H-like superfamily/Ribonuclease H"/>
    <property type="match status" value="1"/>
</dbReference>
<evidence type="ECO:0000313" key="4">
    <source>
        <dbReference type="Proteomes" id="UP000017052"/>
    </source>
</evidence>
<keyword evidence="4" id="KW-1185">Reference proteome</keyword>
<feature type="domain" description="Tc1-like transposase DDE" evidence="2">
    <location>
        <begin position="180"/>
        <end position="316"/>
    </location>
</feature>
<dbReference type="InterPro" id="IPR009057">
    <property type="entry name" value="Homeodomain-like_sf"/>
</dbReference>
<dbReference type="SUPFAM" id="SSF46689">
    <property type="entry name" value="Homeodomain-like"/>
    <property type="match status" value="1"/>
</dbReference>
<dbReference type="Pfam" id="PF13358">
    <property type="entry name" value="DDE_3"/>
    <property type="match status" value="1"/>
</dbReference>
<dbReference type="RefSeq" id="WP_021796356.1">
    <property type="nucleotide sequence ID" value="NZ_ACVN02000033.1"/>
</dbReference>
<feature type="compositionally biased region" description="Basic and acidic residues" evidence="1">
    <location>
        <begin position="204"/>
        <end position="214"/>
    </location>
</feature>
<feature type="region of interest" description="Disordered" evidence="1">
    <location>
        <begin position="185"/>
        <end position="215"/>
    </location>
</feature>
<evidence type="ECO:0000313" key="3">
    <source>
        <dbReference type="EMBL" id="ERK62213.1"/>
    </source>
</evidence>
<dbReference type="GO" id="GO:0003677">
    <property type="term" value="F:DNA binding"/>
    <property type="evidence" value="ECO:0007669"/>
    <property type="project" value="UniProtKB-KW"/>
</dbReference>
<dbReference type="NCBIfam" id="NF033545">
    <property type="entry name" value="transpos_IS630"/>
    <property type="match status" value="1"/>
</dbReference>
<name>U2S995_9ACTN</name>
<dbReference type="AlphaFoldDB" id="U2S995"/>
<protein>
    <submittedName>
        <fullName evidence="3">Homeodomain-like domain protein</fullName>
    </submittedName>
</protein>
<dbReference type="InterPro" id="IPR036397">
    <property type="entry name" value="RNaseH_sf"/>
</dbReference>
<dbReference type="InterPro" id="IPR047655">
    <property type="entry name" value="Transpos_IS630-like"/>
</dbReference>
<gene>
    <name evidence="3" type="ORF">HMPREF0682_1273</name>
</gene>
<organism evidence="3 4">
    <name type="scientific">Propionibacterium acidifaciens F0233</name>
    <dbReference type="NCBI Taxonomy" id="553198"/>
    <lineage>
        <taxon>Bacteria</taxon>
        <taxon>Bacillati</taxon>
        <taxon>Actinomycetota</taxon>
        <taxon>Actinomycetes</taxon>
        <taxon>Propionibacteriales</taxon>
        <taxon>Propionibacteriaceae</taxon>
        <taxon>Propionibacterium</taxon>
    </lineage>
</organism>
<reference evidence="3" key="1">
    <citation type="submission" date="2013-08" db="EMBL/GenBank/DDBJ databases">
        <authorList>
            <person name="Durkin A.S."/>
            <person name="Haft D.R."/>
            <person name="McCorrison J."/>
            <person name="Torralba M."/>
            <person name="Gillis M."/>
            <person name="Haft D.H."/>
            <person name="Methe B."/>
            <person name="Sutton G."/>
            <person name="Nelson K.E."/>
        </authorList>
    </citation>
    <scope>NUCLEOTIDE SEQUENCE [LARGE SCALE GENOMIC DNA]</scope>
    <source>
        <strain evidence="3">F0233</strain>
    </source>
</reference>
<evidence type="ECO:0000259" key="2">
    <source>
        <dbReference type="Pfam" id="PF13358"/>
    </source>
</evidence>
<evidence type="ECO:0000256" key="1">
    <source>
        <dbReference type="SAM" id="MobiDB-lite"/>
    </source>
</evidence>
<feature type="compositionally biased region" description="Basic and acidic residues" evidence="1">
    <location>
        <begin position="185"/>
        <end position="196"/>
    </location>
</feature>